<keyword evidence="8" id="KW-1185">Reference proteome</keyword>
<proteinExistence type="inferred from homology"/>
<gene>
    <name evidence="7" type="ORF">OKIOD_LOCUS12235</name>
</gene>
<organism evidence="7 8">
    <name type="scientific">Oikopleura dioica</name>
    <name type="common">Tunicate</name>
    <dbReference type="NCBI Taxonomy" id="34765"/>
    <lineage>
        <taxon>Eukaryota</taxon>
        <taxon>Metazoa</taxon>
        <taxon>Chordata</taxon>
        <taxon>Tunicata</taxon>
        <taxon>Appendicularia</taxon>
        <taxon>Copelata</taxon>
        <taxon>Oikopleuridae</taxon>
        <taxon>Oikopleura</taxon>
    </lineage>
</organism>
<evidence type="ECO:0000313" key="8">
    <source>
        <dbReference type="Proteomes" id="UP001158576"/>
    </source>
</evidence>
<comment type="similarity">
    <text evidence="2">Belongs to the TMEM9 family.</text>
</comment>
<dbReference type="PANTHER" id="PTHR13064">
    <property type="entry name" value="TRANSMEMBRANE PROTEIN 9 FAMILY MEMBER"/>
    <property type="match status" value="1"/>
</dbReference>
<dbReference type="InterPro" id="IPR008853">
    <property type="entry name" value="TMEM9/TMEM9B"/>
</dbReference>
<evidence type="ECO:0000256" key="3">
    <source>
        <dbReference type="ARBA" id="ARBA00022692"/>
    </source>
</evidence>
<dbReference type="Pfam" id="PF05434">
    <property type="entry name" value="Tmemb_9"/>
    <property type="match status" value="1"/>
</dbReference>
<evidence type="ECO:0000256" key="4">
    <source>
        <dbReference type="ARBA" id="ARBA00022989"/>
    </source>
</evidence>
<comment type="subcellular location">
    <subcellularLocation>
        <location evidence="1">Membrane</location>
    </subcellularLocation>
</comment>
<keyword evidence="4 6" id="KW-1133">Transmembrane helix</keyword>
<dbReference type="PANTHER" id="PTHR13064:SF6">
    <property type="entry name" value="TRANSMEMBRANE PROTEIN 9"/>
    <property type="match status" value="1"/>
</dbReference>
<feature type="transmembrane region" description="Helical" evidence="6">
    <location>
        <begin position="89"/>
        <end position="111"/>
    </location>
</feature>
<evidence type="ECO:0000313" key="7">
    <source>
        <dbReference type="EMBL" id="CAG5107746.1"/>
    </source>
</evidence>
<dbReference type="Proteomes" id="UP001158576">
    <property type="component" value="Chromosome 1"/>
</dbReference>
<name>A0ABN7T118_OIKDI</name>
<evidence type="ECO:0000256" key="5">
    <source>
        <dbReference type="ARBA" id="ARBA00023136"/>
    </source>
</evidence>
<keyword evidence="5 6" id="KW-0472">Membrane</keyword>
<accession>A0ABN7T118</accession>
<dbReference type="EMBL" id="OU015566">
    <property type="protein sequence ID" value="CAG5107746.1"/>
    <property type="molecule type" value="Genomic_DNA"/>
</dbReference>
<protein>
    <submittedName>
        <fullName evidence="7">Oidioi.mRNA.OKI2018_I69.chr1.g3470.t1.cds</fullName>
    </submittedName>
</protein>
<sequence>MLISVLLVGIAFANDFSDQRCQCRCPSLMPIAEKSEIYFAQGKVEAKTCTADEVVRPRLDPSHDESIQDAYCRACECKFELRNTGTMEFIVYLYIVSIILLLSYTSLVYFFTEKYQPRAEGDSDRAQLFPRGSQSQSIVDSIMSKIDAMARRWKADVEQQRNTVFNRKTALQ</sequence>
<evidence type="ECO:0000256" key="2">
    <source>
        <dbReference type="ARBA" id="ARBA00007264"/>
    </source>
</evidence>
<evidence type="ECO:0000256" key="1">
    <source>
        <dbReference type="ARBA" id="ARBA00004370"/>
    </source>
</evidence>
<reference evidence="7 8" key="1">
    <citation type="submission" date="2021-04" db="EMBL/GenBank/DDBJ databases">
        <authorList>
            <person name="Bliznina A."/>
        </authorList>
    </citation>
    <scope>NUCLEOTIDE SEQUENCE [LARGE SCALE GENOMIC DNA]</scope>
</reference>
<keyword evidence="3 6" id="KW-0812">Transmembrane</keyword>
<evidence type="ECO:0000256" key="6">
    <source>
        <dbReference type="SAM" id="Phobius"/>
    </source>
</evidence>